<dbReference type="Proteomes" id="UP001497623">
    <property type="component" value="Unassembled WGS sequence"/>
</dbReference>
<evidence type="ECO:0000256" key="1">
    <source>
        <dbReference type="SAM" id="SignalP"/>
    </source>
</evidence>
<evidence type="ECO:0000313" key="3">
    <source>
        <dbReference type="Proteomes" id="UP001497623"/>
    </source>
</evidence>
<comment type="caution">
    <text evidence="2">The sequence shown here is derived from an EMBL/GenBank/DDBJ whole genome shotgun (WGS) entry which is preliminary data.</text>
</comment>
<feature type="signal peptide" evidence="1">
    <location>
        <begin position="1"/>
        <end position="24"/>
    </location>
</feature>
<keyword evidence="1" id="KW-0732">Signal</keyword>
<organism evidence="2 3">
    <name type="scientific">Meganyctiphanes norvegica</name>
    <name type="common">Northern krill</name>
    <name type="synonym">Thysanopoda norvegica</name>
    <dbReference type="NCBI Taxonomy" id="48144"/>
    <lineage>
        <taxon>Eukaryota</taxon>
        <taxon>Metazoa</taxon>
        <taxon>Ecdysozoa</taxon>
        <taxon>Arthropoda</taxon>
        <taxon>Crustacea</taxon>
        <taxon>Multicrustacea</taxon>
        <taxon>Malacostraca</taxon>
        <taxon>Eumalacostraca</taxon>
        <taxon>Eucarida</taxon>
        <taxon>Euphausiacea</taxon>
        <taxon>Euphausiidae</taxon>
        <taxon>Meganyctiphanes</taxon>
    </lineage>
</organism>
<evidence type="ECO:0008006" key="4">
    <source>
        <dbReference type="Google" id="ProtNLM"/>
    </source>
</evidence>
<gene>
    <name evidence="2" type="ORF">MNOR_LOCUS41849</name>
</gene>
<proteinExistence type="predicted"/>
<sequence length="219" mass="23510">MDQPTILLLITVLLTTAAVQLTSASASCYRCSDGPDGIGYGYIDPNCAEYYYSGLTYDSDGGHGCVIKLYNNGDVTRGSTYEHYGDGHCEYLSDSTLCYCKDKYCNTGSYCEHCGYPKPTPGTTDATTTTAEPPSPTTDVTPATLSCYYCIDCATVDEDTTPIVEDNFLSCTTIVIVESSLVIRGGSYDAQSDGKCVENKGSLQCWCTGDSCNKNAISY</sequence>
<reference evidence="2 3" key="1">
    <citation type="submission" date="2024-05" db="EMBL/GenBank/DDBJ databases">
        <authorList>
            <person name="Wallberg A."/>
        </authorList>
    </citation>
    <scope>NUCLEOTIDE SEQUENCE [LARGE SCALE GENOMIC DNA]</scope>
</reference>
<evidence type="ECO:0000313" key="2">
    <source>
        <dbReference type="EMBL" id="CAL4252422.1"/>
    </source>
</evidence>
<keyword evidence="3" id="KW-1185">Reference proteome</keyword>
<accession>A0AAV2SY59</accession>
<protein>
    <recommendedName>
        <fullName evidence="4">Protein sleepless</fullName>
    </recommendedName>
</protein>
<feature type="chain" id="PRO_5043483649" description="Protein sleepless" evidence="1">
    <location>
        <begin position="25"/>
        <end position="219"/>
    </location>
</feature>
<dbReference type="EMBL" id="CAXKWB010174258">
    <property type="protein sequence ID" value="CAL4252422.1"/>
    <property type="molecule type" value="Genomic_DNA"/>
</dbReference>
<dbReference type="AlphaFoldDB" id="A0AAV2SY59"/>
<name>A0AAV2SY59_MEGNR</name>